<sequence length="284" mass="30622">MPGQVLAVKGYAVADDSFDYPDHIVEIDLNSGDFQSFGQIADPYIGIEGMAISNNNIIYGADDNTKTLVQIDISNARALPVANVKQNFGFANLQESHDYGMTFACDGSLYLVVKSNQSLYRVNPQTGKASLIGVTGHNFTSLASWDNRLYAVASGDFNLYEINPQTADANLIGPLGDLGGGVELYGSGMSFDADGQLWMVINLRLSDPLNPLQSRIFKVNHQSGHADYIADTLVGVESLAIANGQGCSRGTPLMEQVPALSLFNLWLLAMVMIPFGLFSVRKNA</sequence>
<feature type="transmembrane region" description="Helical" evidence="1">
    <location>
        <begin position="257"/>
        <end position="280"/>
    </location>
</feature>
<gene>
    <name evidence="3" type="ORF">GCM10011365_11420</name>
</gene>
<keyword evidence="1" id="KW-0472">Membrane</keyword>
<dbReference type="Gene3D" id="2.120.10.30">
    <property type="entry name" value="TolB, C-terminal domain"/>
    <property type="match status" value="1"/>
</dbReference>
<feature type="domain" description="DUF6923" evidence="2">
    <location>
        <begin position="11"/>
        <end position="135"/>
    </location>
</feature>
<reference evidence="3" key="1">
    <citation type="journal article" date="2014" name="Int. J. Syst. Evol. Microbiol.">
        <title>Complete genome sequence of Corynebacterium casei LMG S-19264T (=DSM 44701T), isolated from a smear-ripened cheese.</title>
        <authorList>
            <consortium name="US DOE Joint Genome Institute (JGI-PGF)"/>
            <person name="Walter F."/>
            <person name="Albersmeier A."/>
            <person name="Kalinowski J."/>
            <person name="Ruckert C."/>
        </authorList>
    </citation>
    <scope>NUCLEOTIDE SEQUENCE</scope>
    <source>
        <strain evidence="3">CGMCC 1.12181</strain>
    </source>
</reference>
<comment type="caution">
    <text evidence="3">The sequence shown here is derived from an EMBL/GenBank/DDBJ whole genome shotgun (WGS) entry which is preliminary data.</text>
</comment>
<dbReference type="Pfam" id="PF21959">
    <property type="entry name" value="DUF6923"/>
    <property type="match status" value="1"/>
</dbReference>
<reference evidence="3" key="2">
    <citation type="submission" date="2020-09" db="EMBL/GenBank/DDBJ databases">
        <authorList>
            <person name="Sun Q."/>
            <person name="Zhou Y."/>
        </authorList>
    </citation>
    <scope>NUCLEOTIDE SEQUENCE</scope>
    <source>
        <strain evidence="3">CGMCC 1.12181</strain>
    </source>
</reference>
<dbReference type="EMBL" id="BMEO01000004">
    <property type="protein sequence ID" value="GGF91902.1"/>
    <property type="molecule type" value="Genomic_DNA"/>
</dbReference>
<keyword evidence="1" id="KW-1133">Transmembrane helix</keyword>
<accession>A0A917CKT3</accession>
<evidence type="ECO:0000259" key="2">
    <source>
        <dbReference type="Pfam" id="PF21959"/>
    </source>
</evidence>
<dbReference type="Proteomes" id="UP000605253">
    <property type="component" value="Unassembled WGS sequence"/>
</dbReference>
<dbReference type="InterPro" id="IPR054215">
    <property type="entry name" value="DUF6923"/>
</dbReference>
<proteinExistence type="predicted"/>
<keyword evidence="1" id="KW-0812">Transmembrane</keyword>
<dbReference type="SUPFAM" id="SSF63829">
    <property type="entry name" value="Calcium-dependent phosphotriesterase"/>
    <property type="match status" value="1"/>
</dbReference>
<evidence type="ECO:0000313" key="3">
    <source>
        <dbReference type="EMBL" id="GGF91902.1"/>
    </source>
</evidence>
<organism evidence="3 4">
    <name type="scientific">Marinicella pacifica</name>
    <dbReference type="NCBI Taxonomy" id="1171543"/>
    <lineage>
        <taxon>Bacteria</taxon>
        <taxon>Pseudomonadati</taxon>
        <taxon>Pseudomonadota</taxon>
        <taxon>Gammaproteobacteria</taxon>
        <taxon>Lysobacterales</taxon>
        <taxon>Marinicellaceae</taxon>
        <taxon>Marinicella</taxon>
    </lineage>
</organism>
<evidence type="ECO:0000256" key="1">
    <source>
        <dbReference type="SAM" id="Phobius"/>
    </source>
</evidence>
<name>A0A917CKT3_9GAMM</name>
<dbReference type="AlphaFoldDB" id="A0A917CKT3"/>
<evidence type="ECO:0000313" key="4">
    <source>
        <dbReference type="Proteomes" id="UP000605253"/>
    </source>
</evidence>
<protein>
    <recommendedName>
        <fullName evidence="2">DUF6923 domain-containing protein</fullName>
    </recommendedName>
</protein>
<dbReference type="InterPro" id="IPR011042">
    <property type="entry name" value="6-blade_b-propeller_TolB-like"/>
</dbReference>
<keyword evidence="4" id="KW-1185">Reference proteome</keyword>